<reference evidence="1 2" key="1">
    <citation type="submission" date="2022-09" db="EMBL/GenBank/DDBJ databases">
        <title>Chelativorans salina sp. nov., a novel slightly halophilic bacterium isolated from a saline lake sediment enrichment.</title>
        <authorList>
            <person name="Gao L."/>
            <person name="Fang B.-Z."/>
            <person name="Li W.-J."/>
        </authorList>
    </citation>
    <scope>NUCLEOTIDE SEQUENCE [LARGE SCALE GENOMIC DNA]</scope>
    <source>
        <strain evidence="1 2">EGI FJ00035</strain>
    </source>
</reference>
<sequence>MAEIGGLAAGAVHLVGETSLADIRTRPDFAITVKQTLVGFIEVKGPGKGADPRHFTVQHDKDQWNKLKSLPNLLYTDGSAFSLWCDGAMVGRIATFDGDLETAGAKLTAPNGLLPLSCGGGHCSGEALG</sequence>
<gene>
    <name evidence="1" type="ORF">N5A92_03550</name>
</gene>
<dbReference type="Proteomes" id="UP001320831">
    <property type="component" value="Unassembled WGS sequence"/>
</dbReference>
<dbReference type="EMBL" id="JAOCZP010000001">
    <property type="protein sequence ID" value="MCT7374104.1"/>
    <property type="molecule type" value="Genomic_DNA"/>
</dbReference>
<dbReference type="RefSeq" id="WP_260900458.1">
    <property type="nucleotide sequence ID" value="NZ_JAOCZP010000001.1"/>
</dbReference>
<evidence type="ECO:0000313" key="1">
    <source>
        <dbReference type="EMBL" id="MCT7374104.1"/>
    </source>
</evidence>
<keyword evidence="2" id="KW-1185">Reference proteome</keyword>
<name>A0ABT2LLP8_9HYPH</name>
<accession>A0ABT2LLP8</accession>
<organism evidence="1 2">
    <name type="scientific">Chelativorans salis</name>
    <dbReference type="NCBI Taxonomy" id="2978478"/>
    <lineage>
        <taxon>Bacteria</taxon>
        <taxon>Pseudomonadati</taxon>
        <taxon>Pseudomonadota</taxon>
        <taxon>Alphaproteobacteria</taxon>
        <taxon>Hyphomicrobiales</taxon>
        <taxon>Phyllobacteriaceae</taxon>
        <taxon>Chelativorans</taxon>
    </lineage>
</organism>
<evidence type="ECO:0000313" key="2">
    <source>
        <dbReference type="Proteomes" id="UP001320831"/>
    </source>
</evidence>
<proteinExistence type="predicted"/>
<comment type="caution">
    <text evidence="1">The sequence shown here is derived from an EMBL/GenBank/DDBJ whole genome shotgun (WGS) entry which is preliminary data.</text>
</comment>
<protein>
    <recommendedName>
        <fullName evidence="3">VRR-NUC domain-containing protein</fullName>
    </recommendedName>
</protein>
<evidence type="ECO:0008006" key="3">
    <source>
        <dbReference type="Google" id="ProtNLM"/>
    </source>
</evidence>